<keyword evidence="4" id="KW-1185">Reference proteome</keyword>
<dbReference type="CDD" id="cd00586">
    <property type="entry name" value="4HBT"/>
    <property type="match status" value="1"/>
</dbReference>
<dbReference type="PROSITE" id="PS01328">
    <property type="entry name" value="4HBCOA_THIOESTERASE"/>
    <property type="match status" value="1"/>
</dbReference>
<dbReference type="PANTHER" id="PTHR31793:SF37">
    <property type="entry name" value="ACYL-COA THIOESTER HYDROLASE YBGC"/>
    <property type="match status" value="1"/>
</dbReference>
<dbReference type="PANTHER" id="PTHR31793">
    <property type="entry name" value="4-HYDROXYBENZOYL-COA THIOESTERASE FAMILY MEMBER"/>
    <property type="match status" value="1"/>
</dbReference>
<reference evidence="3 4" key="1">
    <citation type="submission" date="2018-01" db="EMBL/GenBank/DDBJ databases">
        <title>Genome sequence of a Cantenovulum-like bacteria.</title>
        <authorList>
            <person name="Tan W.R."/>
            <person name="Lau N.-S."/>
            <person name="Go F."/>
            <person name="Amirul A.-A.A."/>
        </authorList>
    </citation>
    <scope>NUCLEOTIDE SEQUENCE [LARGE SCALE GENOMIC DNA]</scope>
    <source>
        <strain evidence="3 4">CCB-QB4</strain>
    </source>
</reference>
<dbReference type="InterPro" id="IPR006684">
    <property type="entry name" value="YbgC/YbaW"/>
</dbReference>
<name>A0A2S0VWK7_9ALTE</name>
<keyword evidence="2" id="KW-0378">Hydrolase</keyword>
<dbReference type="Proteomes" id="UP000244441">
    <property type="component" value="Chromosome"/>
</dbReference>
<evidence type="ECO:0000313" key="3">
    <source>
        <dbReference type="EMBL" id="AWB68563.1"/>
    </source>
</evidence>
<dbReference type="KEGG" id="cate:C2869_20120"/>
<evidence type="ECO:0000256" key="1">
    <source>
        <dbReference type="ARBA" id="ARBA00005953"/>
    </source>
</evidence>
<dbReference type="GO" id="GO:0047617">
    <property type="term" value="F:fatty acyl-CoA hydrolase activity"/>
    <property type="evidence" value="ECO:0007669"/>
    <property type="project" value="TreeGrafter"/>
</dbReference>
<dbReference type="InterPro" id="IPR050563">
    <property type="entry name" value="4-hydroxybenzoyl-CoA_TE"/>
</dbReference>
<proteinExistence type="inferred from homology"/>
<sequence length="140" mass="16468">MPNPSFIDNTYFYYLRVFYEDTDAGGVVYHANYLKFYERARSEMMNTLGVRQQDLLAENFAFIVKSFSVDNIQAARFNSELVVKTRIKTLKKASIIFEQWIECDEQLINRAEVLVATINLAEMKPLRIPDYIYEELLRVC</sequence>
<protein>
    <submittedName>
        <fullName evidence="3">Acyl-CoA thioesterase</fullName>
    </submittedName>
</protein>
<dbReference type="FunFam" id="3.10.129.10:FF:000004">
    <property type="entry name" value="Tol-pal system-associated acyl-CoA thioesterase"/>
    <property type="match status" value="1"/>
</dbReference>
<dbReference type="AlphaFoldDB" id="A0A2S0VWK7"/>
<dbReference type="EMBL" id="CP026604">
    <property type="protein sequence ID" value="AWB68563.1"/>
    <property type="molecule type" value="Genomic_DNA"/>
</dbReference>
<dbReference type="Pfam" id="PF13279">
    <property type="entry name" value="4HBT_2"/>
    <property type="match status" value="1"/>
</dbReference>
<evidence type="ECO:0000256" key="2">
    <source>
        <dbReference type="ARBA" id="ARBA00022801"/>
    </source>
</evidence>
<dbReference type="InterPro" id="IPR008272">
    <property type="entry name" value="HB-CoA_thioesterase_AS"/>
</dbReference>
<dbReference type="NCBIfam" id="TIGR00051">
    <property type="entry name" value="YbgC/FadM family acyl-CoA thioesterase"/>
    <property type="match status" value="1"/>
</dbReference>
<organism evidence="3 4">
    <name type="scientific">Saccharobesus litoralis</name>
    <dbReference type="NCBI Taxonomy" id="2172099"/>
    <lineage>
        <taxon>Bacteria</taxon>
        <taxon>Pseudomonadati</taxon>
        <taxon>Pseudomonadota</taxon>
        <taxon>Gammaproteobacteria</taxon>
        <taxon>Alteromonadales</taxon>
        <taxon>Alteromonadaceae</taxon>
        <taxon>Saccharobesus</taxon>
    </lineage>
</organism>
<evidence type="ECO:0000313" key="4">
    <source>
        <dbReference type="Proteomes" id="UP000244441"/>
    </source>
</evidence>
<accession>A0A2S0VWK7</accession>
<dbReference type="SUPFAM" id="SSF54637">
    <property type="entry name" value="Thioesterase/thiol ester dehydrase-isomerase"/>
    <property type="match status" value="1"/>
</dbReference>
<gene>
    <name evidence="3" type="ORF">C2869_20120</name>
</gene>
<dbReference type="Gene3D" id="3.10.129.10">
    <property type="entry name" value="Hotdog Thioesterase"/>
    <property type="match status" value="1"/>
</dbReference>
<dbReference type="PIRSF" id="PIRSF003230">
    <property type="entry name" value="YbgC"/>
    <property type="match status" value="1"/>
</dbReference>
<dbReference type="InterPro" id="IPR029069">
    <property type="entry name" value="HotDog_dom_sf"/>
</dbReference>
<comment type="similarity">
    <text evidence="1">Belongs to the 4-hydroxybenzoyl-CoA thioesterase family.</text>
</comment>
<dbReference type="OrthoDB" id="9808429at2"/>
<dbReference type="RefSeq" id="WP_108604617.1">
    <property type="nucleotide sequence ID" value="NZ_CP026604.1"/>
</dbReference>